<dbReference type="Proteomes" id="UP000233469">
    <property type="component" value="Unassembled WGS sequence"/>
</dbReference>
<accession>A0A2N1NJY0</accession>
<name>A0A2N1NJY0_9GLOM</name>
<evidence type="ECO:0000313" key="2">
    <source>
        <dbReference type="EMBL" id="PKK74151.1"/>
    </source>
</evidence>
<evidence type="ECO:0000313" key="3">
    <source>
        <dbReference type="Proteomes" id="UP000233469"/>
    </source>
</evidence>
<proteinExistence type="predicted"/>
<reference evidence="2 3" key="2">
    <citation type="submission" date="2017-10" db="EMBL/GenBank/DDBJ databases">
        <title>Extensive intraspecific genome diversity in a model arbuscular mycorrhizal fungus.</title>
        <authorList>
            <person name="Chen E.C.H."/>
            <person name="Morin E."/>
            <person name="Baudet D."/>
            <person name="Noel J."/>
            <person name="Ndikumana S."/>
            <person name="Charron P."/>
            <person name="St-Onge C."/>
            <person name="Giorgi J."/>
            <person name="Grigoriev I.V."/>
            <person name="Roux C."/>
            <person name="Martin F.M."/>
            <person name="Corradi N."/>
        </authorList>
    </citation>
    <scope>NUCLEOTIDE SEQUENCE [LARGE SCALE GENOMIC DNA]</scope>
    <source>
        <strain evidence="2 3">C2</strain>
    </source>
</reference>
<protein>
    <submittedName>
        <fullName evidence="2">Uncharacterized protein</fullName>
    </submittedName>
</protein>
<sequence>MTRSISRLANCRPSSQKSNKQKKQRFQEETLDEGYIKNFLILVPADFSGQLCSLVVIVLISKLPFKFIIEIASQLELHHLSFGSNSVTAEFQLYEQILSRMTSMHIYFFILNL</sequence>
<organism evidence="2 3">
    <name type="scientific">Rhizophagus irregularis</name>
    <dbReference type="NCBI Taxonomy" id="588596"/>
    <lineage>
        <taxon>Eukaryota</taxon>
        <taxon>Fungi</taxon>
        <taxon>Fungi incertae sedis</taxon>
        <taxon>Mucoromycota</taxon>
        <taxon>Glomeromycotina</taxon>
        <taxon>Glomeromycetes</taxon>
        <taxon>Glomerales</taxon>
        <taxon>Glomeraceae</taxon>
        <taxon>Rhizophagus</taxon>
    </lineage>
</organism>
<dbReference type="AlphaFoldDB" id="A0A2N1NJY0"/>
<gene>
    <name evidence="2" type="ORF">RhiirC2_775167</name>
</gene>
<feature type="region of interest" description="Disordered" evidence="1">
    <location>
        <begin position="1"/>
        <end position="23"/>
    </location>
</feature>
<reference evidence="2 3" key="1">
    <citation type="submission" date="2016-04" db="EMBL/GenBank/DDBJ databases">
        <title>Genome analyses suggest a sexual origin of heterokaryosis in a supposedly ancient asexual fungus.</title>
        <authorList>
            <person name="Ropars J."/>
            <person name="Sedzielewska K."/>
            <person name="Noel J."/>
            <person name="Charron P."/>
            <person name="Farinelli L."/>
            <person name="Marton T."/>
            <person name="Kruger M."/>
            <person name="Pelin A."/>
            <person name="Brachmann A."/>
            <person name="Corradi N."/>
        </authorList>
    </citation>
    <scope>NUCLEOTIDE SEQUENCE [LARGE SCALE GENOMIC DNA]</scope>
    <source>
        <strain evidence="2 3">C2</strain>
    </source>
</reference>
<evidence type="ECO:0000256" key="1">
    <source>
        <dbReference type="SAM" id="MobiDB-lite"/>
    </source>
</evidence>
<dbReference type="EMBL" id="LLXL01000322">
    <property type="protein sequence ID" value="PKK74151.1"/>
    <property type="molecule type" value="Genomic_DNA"/>
</dbReference>
<comment type="caution">
    <text evidence="2">The sequence shown here is derived from an EMBL/GenBank/DDBJ whole genome shotgun (WGS) entry which is preliminary data.</text>
</comment>